<name>A0AA40EZE4_9PEZI</name>
<dbReference type="Proteomes" id="UP001172159">
    <property type="component" value="Unassembled WGS sequence"/>
</dbReference>
<proteinExistence type="predicted"/>
<evidence type="ECO:0000313" key="2">
    <source>
        <dbReference type="Proteomes" id="UP001172159"/>
    </source>
</evidence>
<comment type="caution">
    <text evidence="1">The sequence shown here is derived from an EMBL/GenBank/DDBJ whole genome shotgun (WGS) entry which is preliminary data.</text>
</comment>
<dbReference type="AlphaFoldDB" id="A0AA40EZE4"/>
<gene>
    <name evidence="1" type="ORF">B0T21DRAFT_356414</name>
</gene>
<dbReference type="EMBL" id="JAUKTV010000001">
    <property type="protein sequence ID" value="KAK0748370.1"/>
    <property type="molecule type" value="Genomic_DNA"/>
</dbReference>
<evidence type="ECO:0000313" key="1">
    <source>
        <dbReference type="EMBL" id="KAK0748370.1"/>
    </source>
</evidence>
<organism evidence="1 2">
    <name type="scientific">Apiosordaria backusii</name>
    <dbReference type="NCBI Taxonomy" id="314023"/>
    <lineage>
        <taxon>Eukaryota</taxon>
        <taxon>Fungi</taxon>
        <taxon>Dikarya</taxon>
        <taxon>Ascomycota</taxon>
        <taxon>Pezizomycotina</taxon>
        <taxon>Sordariomycetes</taxon>
        <taxon>Sordariomycetidae</taxon>
        <taxon>Sordariales</taxon>
        <taxon>Lasiosphaeriaceae</taxon>
        <taxon>Apiosordaria</taxon>
    </lineage>
</organism>
<protein>
    <submittedName>
        <fullName evidence="1">Uncharacterized protein</fullName>
    </submittedName>
</protein>
<reference evidence="1" key="1">
    <citation type="submission" date="2023-06" db="EMBL/GenBank/DDBJ databases">
        <title>Genome-scale phylogeny and comparative genomics of the fungal order Sordariales.</title>
        <authorList>
            <consortium name="Lawrence Berkeley National Laboratory"/>
            <person name="Hensen N."/>
            <person name="Bonometti L."/>
            <person name="Westerberg I."/>
            <person name="Brannstrom I.O."/>
            <person name="Guillou S."/>
            <person name="Cros-Aarteil S."/>
            <person name="Calhoun S."/>
            <person name="Haridas S."/>
            <person name="Kuo A."/>
            <person name="Mondo S."/>
            <person name="Pangilinan J."/>
            <person name="Riley R."/>
            <person name="Labutti K."/>
            <person name="Andreopoulos B."/>
            <person name="Lipzen A."/>
            <person name="Chen C."/>
            <person name="Yanf M."/>
            <person name="Daum C."/>
            <person name="Ng V."/>
            <person name="Clum A."/>
            <person name="Steindorff A."/>
            <person name="Ohm R."/>
            <person name="Martin F."/>
            <person name="Silar P."/>
            <person name="Natvig D."/>
            <person name="Lalanne C."/>
            <person name="Gautier V."/>
            <person name="Ament-Velasquez S.L."/>
            <person name="Kruys A."/>
            <person name="Hutchinson M.I."/>
            <person name="Powell A.J."/>
            <person name="Barry K."/>
            <person name="Miller A.N."/>
            <person name="Grigoriev I.V."/>
            <person name="Debuchy R."/>
            <person name="Gladieux P."/>
            <person name="Thoren M.H."/>
            <person name="Johannesson H."/>
        </authorList>
    </citation>
    <scope>NUCLEOTIDE SEQUENCE</scope>
    <source>
        <strain evidence="1">CBS 540.89</strain>
    </source>
</reference>
<sequence length="78" mass="8803">MQVYFASVPSCPRRSNTNFCAMYCTYLSYINFPFRFPPFCSSQPSPVLYTLSHVMVLFVPCPISPVANLTIMSAMFTA</sequence>
<accession>A0AA40EZE4</accession>
<keyword evidence="2" id="KW-1185">Reference proteome</keyword>